<dbReference type="Proteomes" id="UP000828390">
    <property type="component" value="Unassembled WGS sequence"/>
</dbReference>
<keyword evidence="2" id="KW-1185">Reference proteome</keyword>
<reference evidence="1" key="1">
    <citation type="journal article" date="2019" name="bioRxiv">
        <title>The Genome of the Zebra Mussel, Dreissena polymorpha: A Resource for Invasive Species Research.</title>
        <authorList>
            <person name="McCartney M.A."/>
            <person name="Auch B."/>
            <person name="Kono T."/>
            <person name="Mallez S."/>
            <person name="Zhang Y."/>
            <person name="Obille A."/>
            <person name="Becker A."/>
            <person name="Abrahante J.E."/>
            <person name="Garbe J."/>
            <person name="Badalamenti J.P."/>
            <person name="Herman A."/>
            <person name="Mangelson H."/>
            <person name="Liachko I."/>
            <person name="Sullivan S."/>
            <person name="Sone E.D."/>
            <person name="Koren S."/>
            <person name="Silverstein K.A.T."/>
            <person name="Beckman K.B."/>
            <person name="Gohl D.M."/>
        </authorList>
    </citation>
    <scope>NUCLEOTIDE SEQUENCE</scope>
    <source>
        <strain evidence="1">Duluth1</strain>
        <tissue evidence="1">Whole animal</tissue>
    </source>
</reference>
<dbReference type="EMBL" id="JAIWYP010000004">
    <property type="protein sequence ID" value="KAH3839962.1"/>
    <property type="molecule type" value="Genomic_DNA"/>
</dbReference>
<gene>
    <name evidence="1" type="ORF">DPMN_113402</name>
</gene>
<organism evidence="1 2">
    <name type="scientific">Dreissena polymorpha</name>
    <name type="common">Zebra mussel</name>
    <name type="synonym">Mytilus polymorpha</name>
    <dbReference type="NCBI Taxonomy" id="45954"/>
    <lineage>
        <taxon>Eukaryota</taxon>
        <taxon>Metazoa</taxon>
        <taxon>Spiralia</taxon>
        <taxon>Lophotrochozoa</taxon>
        <taxon>Mollusca</taxon>
        <taxon>Bivalvia</taxon>
        <taxon>Autobranchia</taxon>
        <taxon>Heteroconchia</taxon>
        <taxon>Euheterodonta</taxon>
        <taxon>Imparidentia</taxon>
        <taxon>Neoheterodontei</taxon>
        <taxon>Myida</taxon>
        <taxon>Dreissenoidea</taxon>
        <taxon>Dreissenidae</taxon>
        <taxon>Dreissena</taxon>
    </lineage>
</organism>
<name>A0A9D4KHE2_DREPO</name>
<dbReference type="AlphaFoldDB" id="A0A9D4KHE2"/>
<reference evidence="1" key="2">
    <citation type="submission" date="2020-11" db="EMBL/GenBank/DDBJ databases">
        <authorList>
            <person name="McCartney M.A."/>
            <person name="Auch B."/>
            <person name="Kono T."/>
            <person name="Mallez S."/>
            <person name="Becker A."/>
            <person name="Gohl D.M."/>
            <person name="Silverstein K.A.T."/>
            <person name="Koren S."/>
            <person name="Bechman K.B."/>
            <person name="Herman A."/>
            <person name="Abrahante J.E."/>
            <person name="Garbe J."/>
        </authorList>
    </citation>
    <scope>NUCLEOTIDE SEQUENCE</scope>
    <source>
        <strain evidence="1">Duluth1</strain>
        <tissue evidence="1">Whole animal</tissue>
    </source>
</reference>
<evidence type="ECO:0000313" key="1">
    <source>
        <dbReference type="EMBL" id="KAH3839962.1"/>
    </source>
</evidence>
<sequence length="148" mass="16010">SPGLGTVHRLTGALPGRNRHSPGLRLGITGDDRDLTGVLPASGRPGLCRDAVGFHRGSTCVLPATSGALPGLHRVDRDSAGFSVTAFKIFDESSQFSPVDQRKQTGWTGALPEIAVVNQVERYNRELMDAINAMWVPDKIRGMKTYRK</sequence>
<feature type="non-terminal residue" evidence="1">
    <location>
        <position position="148"/>
    </location>
</feature>
<proteinExistence type="predicted"/>
<comment type="caution">
    <text evidence="1">The sequence shown here is derived from an EMBL/GenBank/DDBJ whole genome shotgun (WGS) entry which is preliminary data.</text>
</comment>
<accession>A0A9D4KHE2</accession>
<protein>
    <submittedName>
        <fullName evidence="1">Uncharacterized protein</fullName>
    </submittedName>
</protein>
<evidence type="ECO:0000313" key="2">
    <source>
        <dbReference type="Proteomes" id="UP000828390"/>
    </source>
</evidence>